<feature type="transmembrane region" description="Helical" evidence="1">
    <location>
        <begin position="119"/>
        <end position="137"/>
    </location>
</feature>
<feature type="chain" id="PRO_5042932758" evidence="2">
    <location>
        <begin position="18"/>
        <end position="200"/>
    </location>
</feature>
<accession>A0AAN9KKK4</accession>
<keyword evidence="4" id="KW-1185">Reference proteome</keyword>
<sequence>MPWWGLVFASALAFISTLPVSIITATTNQISFQKAVPGHVPATVFSLMPQLFGIWSHTSLAITQGIPKAVMDSLLGATGMMPTATTLNYNAWIAVGTIFNFFIFVIGRNGGRDTTMFCLQHLIWGCFIGCDALLFTWPGKQRYQLVVGNCWHVFLFNWLDLNITFDFFALEVNLNSGWFSPKINASFLPMLYLLFPGLRT</sequence>
<evidence type="ECO:0000313" key="4">
    <source>
        <dbReference type="Proteomes" id="UP001359559"/>
    </source>
</evidence>
<comment type="caution">
    <text evidence="3">The sequence shown here is derived from an EMBL/GenBank/DDBJ whole genome shotgun (WGS) entry which is preliminary data.</text>
</comment>
<protein>
    <submittedName>
        <fullName evidence="3">Uncharacterized protein</fullName>
    </submittedName>
</protein>
<evidence type="ECO:0000256" key="1">
    <source>
        <dbReference type="SAM" id="Phobius"/>
    </source>
</evidence>
<dbReference type="Proteomes" id="UP001359559">
    <property type="component" value="Unassembled WGS sequence"/>
</dbReference>
<keyword evidence="1" id="KW-0472">Membrane</keyword>
<dbReference type="GO" id="GO:0055085">
    <property type="term" value="P:transmembrane transport"/>
    <property type="evidence" value="ECO:0007669"/>
    <property type="project" value="InterPro"/>
</dbReference>
<feature type="transmembrane region" description="Helical" evidence="1">
    <location>
        <begin position="89"/>
        <end position="107"/>
    </location>
</feature>
<evidence type="ECO:0000313" key="3">
    <source>
        <dbReference type="EMBL" id="KAK7319525.1"/>
    </source>
</evidence>
<dbReference type="PANTHER" id="PTHR22601">
    <property type="entry name" value="ISP4 LIKE PROTEIN"/>
    <property type="match status" value="1"/>
</dbReference>
<reference evidence="3 4" key="1">
    <citation type="submission" date="2024-01" db="EMBL/GenBank/DDBJ databases">
        <title>The genomes of 5 underutilized Papilionoideae crops provide insights into root nodulation and disease resistance.</title>
        <authorList>
            <person name="Yuan L."/>
        </authorList>
    </citation>
    <scope>NUCLEOTIDE SEQUENCE [LARGE SCALE GENOMIC DNA]</scope>
    <source>
        <strain evidence="3">LY-2023</strain>
        <tissue evidence="3">Leaf</tissue>
    </source>
</reference>
<keyword evidence="1" id="KW-1133">Transmembrane helix</keyword>
<evidence type="ECO:0000256" key="2">
    <source>
        <dbReference type="SAM" id="SignalP"/>
    </source>
</evidence>
<feature type="signal peptide" evidence="2">
    <location>
        <begin position="1"/>
        <end position="17"/>
    </location>
</feature>
<name>A0AAN9KKK4_CLITE</name>
<keyword evidence="2" id="KW-0732">Signal</keyword>
<keyword evidence="1" id="KW-0812">Transmembrane</keyword>
<organism evidence="3 4">
    <name type="scientific">Clitoria ternatea</name>
    <name type="common">Butterfly pea</name>
    <dbReference type="NCBI Taxonomy" id="43366"/>
    <lineage>
        <taxon>Eukaryota</taxon>
        <taxon>Viridiplantae</taxon>
        <taxon>Streptophyta</taxon>
        <taxon>Embryophyta</taxon>
        <taxon>Tracheophyta</taxon>
        <taxon>Spermatophyta</taxon>
        <taxon>Magnoliopsida</taxon>
        <taxon>eudicotyledons</taxon>
        <taxon>Gunneridae</taxon>
        <taxon>Pentapetalae</taxon>
        <taxon>rosids</taxon>
        <taxon>fabids</taxon>
        <taxon>Fabales</taxon>
        <taxon>Fabaceae</taxon>
        <taxon>Papilionoideae</taxon>
        <taxon>50 kb inversion clade</taxon>
        <taxon>NPAAA clade</taxon>
        <taxon>indigoferoid/millettioid clade</taxon>
        <taxon>Phaseoleae</taxon>
        <taxon>Clitoria</taxon>
    </lineage>
</organism>
<dbReference type="AlphaFoldDB" id="A0AAN9KKK4"/>
<proteinExistence type="predicted"/>
<dbReference type="InterPro" id="IPR004648">
    <property type="entry name" value="Oligpept_transpt"/>
</dbReference>
<gene>
    <name evidence="3" type="ORF">RJT34_04247</name>
</gene>
<dbReference type="EMBL" id="JAYKXN010000001">
    <property type="protein sequence ID" value="KAK7319525.1"/>
    <property type="molecule type" value="Genomic_DNA"/>
</dbReference>